<feature type="compositionally biased region" description="Basic and acidic residues" evidence="1">
    <location>
        <begin position="40"/>
        <end position="52"/>
    </location>
</feature>
<name>A0A518BN85_9BACT</name>
<feature type="compositionally biased region" description="Low complexity" evidence="1">
    <location>
        <begin position="366"/>
        <end position="382"/>
    </location>
</feature>
<proteinExistence type="predicted"/>
<feature type="compositionally biased region" description="Low complexity" evidence="1">
    <location>
        <begin position="283"/>
        <end position="293"/>
    </location>
</feature>
<feature type="region of interest" description="Disordered" evidence="1">
    <location>
        <begin position="27"/>
        <end position="69"/>
    </location>
</feature>
<dbReference type="PANTHER" id="PTHR46007:SF8">
    <property type="entry name" value="C2H2-TYPE DOMAIN-CONTAINING PROTEIN"/>
    <property type="match status" value="1"/>
</dbReference>
<feature type="region of interest" description="Disordered" evidence="1">
    <location>
        <begin position="203"/>
        <end position="227"/>
    </location>
</feature>
<dbReference type="Proteomes" id="UP000316921">
    <property type="component" value="Chromosome"/>
</dbReference>
<protein>
    <submittedName>
        <fullName evidence="3">Uncharacterized protein</fullName>
    </submittedName>
</protein>
<evidence type="ECO:0000256" key="1">
    <source>
        <dbReference type="SAM" id="MobiDB-lite"/>
    </source>
</evidence>
<feature type="compositionally biased region" description="Pro residues" evidence="1">
    <location>
        <begin position="208"/>
        <end position="217"/>
    </location>
</feature>
<dbReference type="InterPro" id="IPR051647">
    <property type="entry name" value="Mediator_comp_sub12"/>
</dbReference>
<sequence length="417" mass="46512" precursor="true">MMRLTRPMALIALCLMQGRAMAFEARGPVAPAPAAPQRDAPQRDAPQRDAPQRDAAPIDAPPEVAPPDPARVAADLELAELVDADLLARIVELGEGREFEHALQLVEAFDRSGRADDLPEPELAALNYAQGLLLVESEPLAVLEAPYDPPEGAAAERVERARAAFAKARAYAGGGILRQRAVYAAGTLELWLAERELRRFVVANGPDAPTPPLPVPGQEPEEPPDPKQQIEELIGRFEGARDLLAERVRSDWSDADPRANLEWSQRRIRELERALQQMEEQEQQQQEQQQDGDQQQEGDPQQDQDQQPSDSDQQQPPDEQKPQDGEESDQEGEQQEEQQVDDAERQDDMDAEQPLPEEGEEEGEQPEGVASEAAQQESLSAEEMTELLDRLAEIERNGEDIRRQLRGIRHVPVERDW</sequence>
<dbReference type="PANTHER" id="PTHR46007">
    <property type="entry name" value="MEDIATOR OF RNA POLYMERASE II TRANSCRIPTION SUBUNIT 12"/>
    <property type="match status" value="1"/>
</dbReference>
<dbReference type="AlphaFoldDB" id="A0A518BN85"/>
<gene>
    <name evidence="3" type="ORF">Pla133_35280</name>
</gene>
<evidence type="ECO:0000313" key="3">
    <source>
        <dbReference type="EMBL" id="QDU68431.1"/>
    </source>
</evidence>
<keyword evidence="4" id="KW-1185">Reference proteome</keyword>
<dbReference type="GO" id="GO:0045944">
    <property type="term" value="P:positive regulation of transcription by RNA polymerase II"/>
    <property type="evidence" value="ECO:0007669"/>
    <property type="project" value="TreeGrafter"/>
</dbReference>
<dbReference type="EMBL" id="CP036287">
    <property type="protein sequence ID" value="QDU68431.1"/>
    <property type="molecule type" value="Genomic_DNA"/>
</dbReference>
<feature type="chain" id="PRO_5022078753" evidence="2">
    <location>
        <begin position="23"/>
        <end position="417"/>
    </location>
</feature>
<feature type="compositionally biased region" description="Acidic residues" evidence="1">
    <location>
        <begin position="325"/>
        <end position="341"/>
    </location>
</feature>
<organism evidence="3 4">
    <name type="scientific">Engelhardtia mirabilis</name>
    <dbReference type="NCBI Taxonomy" id="2528011"/>
    <lineage>
        <taxon>Bacteria</taxon>
        <taxon>Pseudomonadati</taxon>
        <taxon>Planctomycetota</taxon>
        <taxon>Planctomycetia</taxon>
        <taxon>Planctomycetia incertae sedis</taxon>
        <taxon>Engelhardtia</taxon>
    </lineage>
</organism>
<evidence type="ECO:0000256" key="2">
    <source>
        <dbReference type="SAM" id="SignalP"/>
    </source>
</evidence>
<feature type="compositionally biased region" description="Pro residues" evidence="1">
    <location>
        <begin position="59"/>
        <end position="69"/>
    </location>
</feature>
<accession>A0A518BN85</accession>
<keyword evidence="2" id="KW-0732">Signal</keyword>
<feature type="compositionally biased region" description="Low complexity" evidence="1">
    <location>
        <begin position="303"/>
        <end position="317"/>
    </location>
</feature>
<dbReference type="KEGG" id="pbap:Pla133_35280"/>
<reference evidence="3 4" key="1">
    <citation type="submission" date="2019-02" db="EMBL/GenBank/DDBJ databases">
        <title>Deep-cultivation of Planctomycetes and their phenomic and genomic characterization uncovers novel biology.</title>
        <authorList>
            <person name="Wiegand S."/>
            <person name="Jogler M."/>
            <person name="Boedeker C."/>
            <person name="Pinto D."/>
            <person name="Vollmers J."/>
            <person name="Rivas-Marin E."/>
            <person name="Kohn T."/>
            <person name="Peeters S.H."/>
            <person name="Heuer A."/>
            <person name="Rast P."/>
            <person name="Oberbeckmann S."/>
            <person name="Bunk B."/>
            <person name="Jeske O."/>
            <person name="Meyerdierks A."/>
            <person name="Storesund J.E."/>
            <person name="Kallscheuer N."/>
            <person name="Luecker S."/>
            <person name="Lage O.M."/>
            <person name="Pohl T."/>
            <person name="Merkel B.J."/>
            <person name="Hornburger P."/>
            <person name="Mueller R.-W."/>
            <person name="Bruemmer F."/>
            <person name="Labrenz M."/>
            <person name="Spormann A.M."/>
            <person name="Op den Camp H."/>
            <person name="Overmann J."/>
            <person name="Amann R."/>
            <person name="Jetten M.S.M."/>
            <person name="Mascher T."/>
            <person name="Medema M.H."/>
            <person name="Devos D.P."/>
            <person name="Kaster A.-K."/>
            <person name="Ovreas L."/>
            <person name="Rohde M."/>
            <person name="Galperin M.Y."/>
            <person name="Jogler C."/>
        </authorList>
    </citation>
    <scope>NUCLEOTIDE SEQUENCE [LARGE SCALE GENOMIC DNA]</scope>
    <source>
        <strain evidence="3 4">Pla133</strain>
    </source>
</reference>
<feature type="signal peptide" evidence="2">
    <location>
        <begin position="1"/>
        <end position="22"/>
    </location>
</feature>
<feature type="region of interest" description="Disordered" evidence="1">
    <location>
        <begin position="274"/>
        <end position="386"/>
    </location>
</feature>
<feature type="compositionally biased region" description="Acidic residues" evidence="1">
    <location>
        <begin position="349"/>
        <end position="365"/>
    </location>
</feature>
<evidence type="ECO:0000313" key="4">
    <source>
        <dbReference type="Proteomes" id="UP000316921"/>
    </source>
</evidence>